<evidence type="ECO:0000256" key="1">
    <source>
        <dbReference type="SAM" id="Phobius"/>
    </source>
</evidence>
<evidence type="ECO:0000313" key="2">
    <source>
        <dbReference type="EMBL" id="MCP2309481.1"/>
    </source>
</evidence>
<feature type="transmembrane region" description="Helical" evidence="1">
    <location>
        <begin position="299"/>
        <end position="330"/>
    </location>
</feature>
<feature type="transmembrane region" description="Helical" evidence="1">
    <location>
        <begin position="196"/>
        <end position="225"/>
    </location>
</feature>
<feature type="transmembrane region" description="Helical" evidence="1">
    <location>
        <begin position="62"/>
        <end position="85"/>
    </location>
</feature>
<keyword evidence="1" id="KW-0812">Transmembrane</keyword>
<evidence type="ECO:0000313" key="3">
    <source>
        <dbReference type="Proteomes" id="UP001206483"/>
    </source>
</evidence>
<keyword evidence="1" id="KW-1133">Transmembrane helix</keyword>
<feature type="transmembrane region" description="Helical" evidence="1">
    <location>
        <begin position="105"/>
        <end position="127"/>
    </location>
</feature>
<name>A0ABT1IX77_9ACTN</name>
<feature type="transmembrane region" description="Helical" evidence="1">
    <location>
        <begin position="166"/>
        <end position="190"/>
    </location>
</feature>
<comment type="caution">
    <text evidence="2">The sequence shown here is derived from an EMBL/GenBank/DDBJ whole genome shotgun (WGS) entry which is preliminary data.</text>
</comment>
<protein>
    <recommendedName>
        <fullName evidence="4">Glycerophosphoryl diester phosphodiesterase family protein</fullName>
    </recommendedName>
</protein>
<evidence type="ECO:0008006" key="4">
    <source>
        <dbReference type="Google" id="ProtNLM"/>
    </source>
</evidence>
<reference evidence="2 3" key="1">
    <citation type="submission" date="2022-06" db="EMBL/GenBank/DDBJ databases">
        <title>Sequencing the genomes of 1000 actinobacteria strains.</title>
        <authorList>
            <person name="Klenk H.-P."/>
        </authorList>
    </citation>
    <scope>NUCLEOTIDE SEQUENCE [LARGE SCALE GENOMIC DNA]</scope>
    <source>
        <strain evidence="2 3">DSM 41656</strain>
    </source>
</reference>
<keyword evidence="1" id="KW-0472">Membrane</keyword>
<gene>
    <name evidence="2" type="ORF">FHR36_002605</name>
</gene>
<keyword evidence="3" id="KW-1185">Reference proteome</keyword>
<dbReference type="RefSeq" id="WP_253796545.1">
    <property type="nucleotide sequence ID" value="NZ_BAAAUB010000025.1"/>
</dbReference>
<proteinExistence type="predicted"/>
<sequence>MTTSGGQWPVGPDGVPVGPWAPPGWASGPPAPKPGTVPLRPLHPSDIISGVFATAGRYRKPLYLPLLVLALACSLLVGGCAWAALSELGRLPAEGGQLTDGEFTRAAWVVGIVFGLVLVCATVAYAATAALSTTVLGHAVLGRSVTAREAWAQARPQLGRVLGTQLLTAAAALGILAVSALPSILLGVTLNSPAPALYGLFLLVPGLVGALYVGVRLVIAVPVAVMERQRPAAAIRRAWQLNHGAWWRSLGVTYAVRAVGSAVSQTITSVVAAVALRLVLSDALTTEQLDVSTLSGADLALLIVAVGGAVVLTTTLSAPLTPLAVGLLYLDRRMTRENLAAGLAAAAGLPPDSSTGQMGRS</sequence>
<organism evidence="2 3">
    <name type="scientific">Kitasatospora paracochleata</name>
    <dbReference type="NCBI Taxonomy" id="58354"/>
    <lineage>
        <taxon>Bacteria</taxon>
        <taxon>Bacillati</taxon>
        <taxon>Actinomycetota</taxon>
        <taxon>Actinomycetes</taxon>
        <taxon>Kitasatosporales</taxon>
        <taxon>Streptomycetaceae</taxon>
        <taxon>Kitasatospora</taxon>
    </lineage>
</organism>
<dbReference type="Proteomes" id="UP001206483">
    <property type="component" value="Unassembled WGS sequence"/>
</dbReference>
<dbReference type="EMBL" id="JAMZDX010000002">
    <property type="protein sequence ID" value="MCP2309481.1"/>
    <property type="molecule type" value="Genomic_DNA"/>
</dbReference>
<accession>A0ABT1IX77</accession>
<feature type="transmembrane region" description="Helical" evidence="1">
    <location>
        <begin position="246"/>
        <end position="279"/>
    </location>
</feature>